<dbReference type="InParanoid" id="A0A1Y1L6I5"/>
<comment type="subcellular location">
    <subcellularLocation>
        <location evidence="1 9">Endoplasmic reticulum membrane</location>
        <topology evidence="1 9">Multi-pass membrane protein</topology>
    </subcellularLocation>
</comment>
<dbReference type="EMBL" id="GEZM01068112">
    <property type="protein sequence ID" value="JAV67175.1"/>
    <property type="molecule type" value="Transcribed_RNA"/>
</dbReference>
<dbReference type="GO" id="GO:0008374">
    <property type="term" value="F:O-acyltransferase activity"/>
    <property type="evidence" value="ECO:0007669"/>
    <property type="project" value="InterPro"/>
</dbReference>
<dbReference type="InterPro" id="IPR014371">
    <property type="entry name" value="Oat_ACAT_DAG_ARE"/>
</dbReference>
<dbReference type="EMBL" id="GEZM01068111">
    <property type="protein sequence ID" value="JAV67176.1"/>
    <property type="molecule type" value="Transcribed_RNA"/>
</dbReference>
<evidence type="ECO:0000256" key="6">
    <source>
        <dbReference type="ARBA" id="ARBA00022989"/>
    </source>
</evidence>
<dbReference type="Pfam" id="PF03062">
    <property type="entry name" value="MBOAT"/>
    <property type="match status" value="1"/>
</dbReference>
<keyword evidence="4 11" id="KW-0812">Transmembrane</keyword>
<evidence type="ECO:0000256" key="4">
    <source>
        <dbReference type="ARBA" id="ARBA00022692"/>
    </source>
</evidence>
<dbReference type="Proteomes" id="UP000327044">
    <property type="component" value="Unassembled WGS sequence"/>
</dbReference>
<reference evidence="13 14" key="2">
    <citation type="journal article" date="2018" name="Elife">
        <title>Firefly genomes illuminate parallel origins of bioluminescence in beetles.</title>
        <authorList>
            <person name="Fallon T.R."/>
            <person name="Lower S.E."/>
            <person name="Chang C.H."/>
            <person name="Bessho-Uehara M."/>
            <person name="Martin G.J."/>
            <person name="Bewick A.J."/>
            <person name="Behringer M."/>
            <person name="Debat H.J."/>
            <person name="Wong I."/>
            <person name="Day J.C."/>
            <person name="Suvorov A."/>
            <person name="Silva C.J."/>
            <person name="Stanger-Hall K.F."/>
            <person name="Hall D.W."/>
            <person name="Schmitz R.J."/>
            <person name="Nelson D.R."/>
            <person name="Lewis S.M."/>
            <person name="Shigenobu S."/>
            <person name="Bybee S.M."/>
            <person name="Larracuente A.M."/>
            <person name="Oba Y."/>
            <person name="Weng J.K."/>
        </authorList>
    </citation>
    <scope>NUCLEOTIDE SEQUENCE [LARGE SCALE GENOMIC DNA]</scope>
    <source>
        <strain evidence="13">1611_PpyrPB1</strain>
        <tissue evidence="13">Whole body</tissue>
    </source>
</reference>
<feature type="transmembrane region" description="Helical" evidence="11">
    <location>
        <begin position="364"/>
        <end position="395"/>
    </location>
</feature>
<dbReference type="PIRSF" id="PIRSF000439">
    <property type="entry name" value="Oat_ACAT_DAG_ARE"/>
    <property type="match status" value="1"/>
</dbReference>
<keyword evidence="3 9" id="KW-0808">Transferase</keyword>
<feature type="transmembrane region" description="Helical" evidence="11">
    <location>
        <begin position="407"/>
        <end position="425"/>
    </location>
</feature>
<comment type="similarity">
    <text evidence="2 9">Belongs to the membrane-bound acyltransferase family. Sterol o-acyltransferase subfamily.</text>
</comment>
<organism evidence="12">
    <name type="scientific">Photinus pyralis</name>
    <name type="common">Common eastern firefly</name>
    <name type="synonym">Lampyris pyralis</name>
    <dbReference type="NCBI Taxonomy" id="7054"/>
    <lineage>
        <taxon>Eukaryota</taxon>
        <taxon>Metazoa</taxon>
        <taxon>Ecdysozoa</taxon>
        <taxon>Arthropoda</taxon>
        <taxon>Hexapoda</taxon>
        <taxon>Insecta</taxon>
        <taxon>Pterygota</taxon>
        <taxon>Neoptera</taxon>
        <taxon>Endopterygota</taxon>
        <taxon>Coleoptera</taxon>
        <taxon>Polyphaga</taxon>
        <taxon>Elateriformia</taxon>
        <taxon>Elateroidea</taxon>
        <taxon>Lampyridae</taxon>
        <taxon>Lampyrinae</taxon>
        <taxon>Photinus</taxon>
    </lineage>
</organism>
<dbReference type="PANTHER" id="PTHR10408">
    <property type="entry name" value="STEROL O-ACYLTRANSFERASE"/>
    <property type="match status" value="1"/>
</dbReference>
<evidence type="ECO:0000256" key="1">
    <source>
        <dbReference type="ARBA" id="ARBA00004477"/>
    </source>
</evidence>
<evidence type="ECO:0000313" key="13">
    <source>
        <dbReference type="EMBL" id="KAB0793402.1"/>
    </source>
</evidence>
<dbReference type="AlphaFoldDB" id="A0A1Y1L6I5"/>
<evidence type="ECO:0000256" key="2">
    <source>
        <dbReference type="ARBA" id="ARBA00009010"/>
    </source>
</evidence>
<feature type="transmembrane region" description="Helical" evidence="11">
    <location>
        <begin position="91"/>
        <end position="113"/>
    </location>
</feature>
<accession>A0A1Y1L6I5</accession>
<evidence type="ECO:0000256" key="8">
    <source>
        <dbReference type="ARBA" id="ARBA00023315"/>
    </source>
</evidence>
<gene>
    <name evidence="13" type="ORF">PPYR_13022</name>
</gene>
<evidence type="ECO:0000256" key="9">
    <source>
        <dbReference type="PIRNR" id="PIRNR000439"/>
    </source>
</evidence>
<feature type="transmembrane region" description="Helical" evidence="11">
    <location>
        <begin position="282"/>
        <end position="301"/>
    </location>
</feature>
<reference evidence="12" key="1">
    <citation type="journal article" date="2016" name="Sci. Rep.">
        <title>Molecular characterization of firefly nuptial gifts: a multi-omics approach sheds light on postcopulatory sexual selection.</title>
        <authorList>
            <person name="Al-Wathiqui N."/>
            <person name="Fallon T.R."/>
            <person name="South A."/>
            <person name="Weng J.K."/>
            <person name="Lewis S.M."/>
        </authorList>
    </citation>
    <scope>NUCLEOTIDE SEQUENCE</scope>
</reference>
<keyword evidence="7 9" id="KW-0472">Membrane</keyword>
<dbReference type="FunCoup" id="A0A1Y1L6I5">
    <property type="interactions" value="269"/>
</dbReference>
<evidence type="ECO:0000313" key="12">
    <source>
        <dbReference type="EMBL" id="JAV67176.1"/>
    </source>
</evidence>
<dbReference type="OrthoDB" id="10039049at2759"/>
<dbReference type="GO" id="GO:0008203">
    <property type="term" value="P:cholesterol metabolic process"/>
    <property type="evidence" value="ECO:0007669"/>
    <property type="project" value="TreeGrafter"/>
</dbReference>
<protein>
    <recommendedName>
        <fullName evidence="9">O-acyltransferase</fullName>
    </recommendedName>
</protein>
<feature type="active site" evidence="10">
    <location>
        <position position="372"/>
    </location>
</feature>
<dbReference type="EMBL" id="GEZM01068116">
    <property type="protein sequence ID" value="JAV67169.1"/>
    <property type="molecule type" value="Transcribed_RNA"/>
</dbReference>
<dbReference type="EMBL" id="VVIM01000009">
    <property type="protein sequence ID" value="KAB0793402.1"/>
    <property type="molecule type" value="Genomic_DNA"/>
</dbReference>
<feature type="transmembrane region" description="Helical" evidence="11">
    <location>
        <begin position="234"/>
        <end position="253"/>
    </location>
</feature>
<evidence type="ECO:0000313" key="14">
    <source>
        <dbReference type="Proteomes" id="UP000327044"/>
    </source>
</evidence>
<name>A0A1Y1L6I5_PHOPY</name>
<dbReference type="InterPro" id="IPR004299">
    <property type="entry name" value="MBOAT_fam"/>
</dbReference>
<feature type="transmembrane region" description="Helical" evidence="11">
    <location>
        <begin position="49"/>
        <end position="71"/>
    </location>
</feature>
<evidence type="ECO:0000256" key="11">
    <source>
        <dbReference type="SAM" id="Phobius"/>
    </source>
</evidence>
<reference evidence="13" key="3">
    <citation type="submission" date="2019-08" db="EMBL/GenBank/DDBJ databases">
        <authorList>
            <consortium name="Photinus pyralis genome working group"/>
            <person name="Fallon T.R."/>
            <person name="Sander Lower S.E."/>
            <person name="Weng J.-K."/>
        </authorList>
    </citation>
    <scope>NUCLEOTIDE SEQUENCE</scope>
    <source>
        <strain evidence="13">1611_PpyrPB1</strain>
        <tissue evidence="13">Whole body</tissue>
    </source>
</reference>
<feature type="transmembrane region" description="Helical" evidence="11">
    <location>
        <begin position="205"/>
        <end position="222"/>
    </location>
</feature>
<dbReference type="PANTHER" id="PTHR10408:SF8">
    <property type="entry name" value="O-ACYLTRANSFERASE"/>
    <property type="match status" value="1"/>
</dbReference>
<keyword evidence="6 11" id="KW-1133">Transmembrane helix</keyword>
<proteinExistence type="inferred from homology"/>
<evidence type="ECO:0000256" key="7">
    <source>
        <dbReference type="ARBA" id="ARBA00023136"/>
    </source>
</evidence>
<feature type="transmembrane region" description="Helical" evidence="11">
    <location>
        <begin position="133"/>
        <end position="156"/>
    </location>
</feature>
<dbReference type="EMBL" id="GEZM01068115">
    <property type="protein sequence ID" value="JAV67170.1"/>
    <property type="molecule type" value="Transcribed_RNA"/>
</dbReference>
<evidence type="ECO:0000256" key="5">
    <source>
        <dbReference type="ARBA" id="ARBA00022824"/>
    </source>
</evidence>
<keyword evidence="5 9" id="KW-0256">Endoplasmic reticulum</keyword>
<evidence type="ECO:0000256" key="10">
    <source>
        <dbReference type="PIRSR" id="PIRSR000439-1"/>
    </source>
</evidence>
<keyword evidence="14" id="KW-1185">Reference proteome</keyword>
<keyword evidence="8 9" id="KW-0012">Acyltransferase</keyword>
<sequence length="458" mass="54207">MGNRSNQKQPKEETVDKATLRNGELPTRIFEERDSVLTDLMGNKHILTIYHIFIALHLGIAINSIAHDYILKNEIRLGFDMVYTGFKGFHVFVVFWLCAFVLSLLPYYCVQYWNRIRIQLKSNALLLYTWDRIWLLSYIVYIFALLVFATTVAVHYELGFASVVCMLCEPVRMIMKTHAFVRTIAPRCLAYTTEKQNKKVFFPKLSHYLYFLFAPTLLYRDNYPRSQRKIRWGYVLRMFMEVAGGAFLYTFIIDKTFLTDFREYGLKPFTPGEILLKILNNAFYGMLTMLLMCYLILHAWLNAFAEMLRFSDKLFYKDWWTSINYARYYRTWNMVVHDWLYTYIYKDFYEIVIPKRKILAKLSVFFISSLFHDFIVSVAVGYFIPVFLVYFFLFGSCVSLVKPPNTLIGNVFLLYSIALGASMMLSTYSMEYFARVNCAREEPSLRYFFTPKILTCFK</sequence>
<evidence type="ECO:0000256" key="3">
    <source>
        <dbReference type="ARBA" id="ARBA00022679"/>
    </source>
</evidence>
<dbReference type="GO" id="GO:0005789">
    <property type="term" value="C:endoplasmic reticulum membrane"/>
    <property type="evidence" value="ECO:0007669"/>
    <property type="project" value="UniProtKB-SubCell"/>
</dbReference>